<dbReference type="Proteomes" id="UP001596113">
    <property type="component" value="Unassembled WGS sequence"/>
</dbReference>
<evidence type="ECO:0000256" key="2">
    <source>
        <dbReference type="ARBA" id="ARBA00022679"/>
    </source>
</evidence>
<evidence type="ECO:0000256" key="1">
    <source>
        <dbReference type="ARBA" id="ARBA00009427"/>
    </source>
</evidence>
<dbReference type="PANTHER" id="PTHR21299">
    <property type="entry name" value="CYTIDYLATE KINASE/PANTOATE-BETA-ALANINE LIGASE"/>
    <property type="match status" value="1"/>
</dbReference>
<keyword evidence="2 8" id="KW-0808">Transferase</keyword>
<evidence type="ECO:0000256" key="7">
    <source>
        <dbReference type="ARBA" id="ARBA00048478"/>
    </source>
</evidence>
<comment type="caution">
    <text evidence="10">The sequence shown here is derived from an EMBL/GenBank/DDBJ whole genome shotgun (WGS) entry which is preliminary data.</text>
</comment>
<evidence type="ECO:0000259" key="9">
    <source>
        <dbReference type="Pfam" id="PF02224"/>
    </source>
</evidence>
<keyword evidence="3 8" id="KW-0547">Nucleotide-binding</keyword>
<gene>
    <name evidence="8 10" type="primary">cmk</name>
    <name evidence="10" type="ORF">ACFPOF_13930</name>
</gene>
<evidence type="ECO:0000256" key="3">
    <source>
        <dbReference type="ARBA" id="ARBA00022741"/>
    </source>
</evidence>
<dbReference type="InterPro" id="IPR027417">
    <property type="entry name" value="P-loop_NTPase"/>
</dbReference>
<dbReference type="PANTHER" id="PTHR21299:SF2">
    <property type="entry name" value="CYTIDYLATE KINASE"/>
    <property type="match status" value="1"/>
</dbReference>
<dbReference type="EC" id="2.7.4.25" evidence="8"/>
<organism evidence="10 11">
    <name type="scientific">Cohnella soli</name>
    <dbReference type="NCBI Taxonomy" id="425005"/>
    <lineage>
        <taxon>Bacteria</taxon>
        <taxon>Bacillati</taxon>
        <taxon>Bacillota</taxon>
        <taxon>Bacilli</taxon>
        <taxon>Bacillales</taxon>
        <taxon>Paenibacillaceae</taxon>
        <taxon>Cohnella</taxon>
    </lineage>
</organism>
<evidence type="ECO:0000256" key="6">
    <source>
        <dbReference type="ARBA" id="ARBA00047615"/>
    </source>
</evidence>
<dbReference type="GO" id="GO:0016301">
    <property type="term" value="F:kinase activity"/>
    <property type="evidence" value="ECO:0007669"/>
    <property type="project" value="UniProtKB-KW"/>
</dbReference>
<feature type="binding site" evidence="8">
    <location>
        <begin position="15"/>
        <end position="23"/>
    </location>
    <ligand>
        <name>ATP</name>
        <dbReference type="ChEBI" id="CHEBI:30616"/>
    </ligand>
</feature>
<sequence>MNAKQLSRINIAIDGPAGAGKSTVARLAAKALHYIYVDTGAMYRAVTLKALEAGIASDDEWNVGLFAQKLDIVLLPGEDGQRVLVNGEDVTSRLRSLEINRNVSYVARSEGVRSRMAELQRLMAQDKGVVMDGRDIGTHVLPGAELKVFLTASPRERAQRRFLELDPASGISLDQLEREIEERDRLDREREIAPLVQAADANLLDSTGMSIEQVAEQIVRWAVAAASTNSAEEK</sequence>
<evidence type="ECO:0000313" key="10">
    <source>
        <dbReference type="EMBL" id="MFC5403839.1"/>
    </source>
</evidence>
<dbReference type="EMBL" id="JBHSMI010000025">
    <property type="protein sequence ID" value="MFC5403839.1"/>
    <property type="molecule type" value="Genomic_DNA"/>
</dbReference>
<dbReference type="CDD" id="cd02020">
    <property type="entry name" value="CMPK"/>
    <property type="match status" value="1"/>
</dbReference>
<dbReference type="InterPro" id="IPR003136">
    <property type="entry name" value="Cytidylate_kin"/>
</dbReference>
<name>A0ABW0HS77_9BACL</name>
<evidence type="ECO:0000256" key="5">
    <source>
        <dbReference type="ARBA" id="ARBA00022840"/>
    </source>
</evidence>
<keyword evidence="11" id="KW-1185">Reference proteome</keyword>
<proteinExistence type="inferred from homology"/>
<comment type="catalytic activity">
    <reaction evidence="6 8">
        <text>dCMP + ATP = dCDP + ADP</text>
        <dbReference type="Rhea" id="RHEA:25094"/>
        <dbReference type="ChEBI" id="CHEBI:30616"/>
        <dbReference type="ChEBI" id="CHEBI:57566"/>
        <dbReference type="ChEBI" id="CHEBI:58593"/>
        <dbReference type="ChEBI" id="CHEBI:456216"/>
        <dbReference type="EC" id="2.7.4.25"/>
    </reaction>
</comment>
<evidence type="ECO:0000313" key="11">
    <source>
        <dbReference type="Proteomes" id="UP001596113"/>
    </source>
</evidence>
<dbReference type="InterPro" id="IPR011994">
    <property type="entry name" value="Cytidylate_kinase_dom"/>
</dbReference>
<evidence type="ECO:0000256" key="4">
    <source>
        <dbReference type="ARBA" id="ARBA00022777"/>
    </source>
</evidence>
<dbReference type="NCBIfam" id="TIGR00017">
    <property type="entry name" value="cmk"/>
    <property type="match status" value="1"/>
</dbReference>
<dbReference type="Pfam" id="PF02224">
    <property type="entry name" value="Cytidylate_kin"/>
    <property type="match status" value="1"/>
</dbReference>
<keyword evidence="8" id="KW-0963">Cytoplasm</keyword>
<protein>
    <recommendedName>
        <fullName evidence="8">Cytidylate kinase</fullName>
        <shortName evidence="8">CK</shortName>
        <ecNumber evidence="8">2.7.4.25</ecNumber>
    </recommendedName>
    <alternativeName>
        <fullName evidence="8">Cytidine monophosphate kinase</fullName>
        <shortName evidence="8">CMP kinase</shortName>
    </alternativeName>
</protein>
<comment type="subcellular location">
    <subcellularLocation>
        <location evidence="8">Cytoplasm</location>
    </subcellularLocation>
</comment>
<comment type="similarity">
    <text evidence="1 8">Belongs to the cytidylate kinase family. Type 1 subfamily.</text>
</comment>
<evidence type="ECO:0000256" key="8">
    <source>
        <dbReference type="HAMAP-Rule" id="MF_00238"/>
    </source>
</evidence>
<keyword evidence="5 8" id="KW-0067">ATP-binding</keyword>
<dbReference type="HAMAP" id="MF_00238">
    <property type="entry name" value="Cytidyl_kinase_type1"/>
    <property type="match status" value="1"/>
</dbReference>
<dbReference type="Gene3D" id="3.40.50.300">
    <property type="entry name" value="P-loop containing nucleotide triphosphate hydrolases"/>
    <property type="match status" value="1"/>
</dbReference>
<feature type="domain" description="Cytidylate kinase" evidence="9">
    <location>
        <begin position="11"/>
        <end position="220"/>
    </location>
</feature>
<dbReference type="SUPFAM" id="SSF52540">
    <property type="entry name" value="P-loop containing nucleoside triphosphate hydrolases"/>
    <property type="match status" value="1"/>
</dbReference>
<reference evidence="11" key="1">
    <citation type="journal article" date="2019" name="Int. J. Syst. Evol. Microbiol.">
        <title>The Global Catalogue of Microorganisms (GCM) 10K type strain sequencing project: providing services to taxonomists for standard genome sequencing and annotation.</title>
        <authorList>
            <consortium name="The Broad Institute Genomics Platform"/>
            <consortium name="The Broad Institute Genome Sequencing Center for Infectious Disease"/>
            <person name="Wu L."/>
            <person name="Ma J."/>
        </authorList>
    </citation>
    <scope>NUCLEOTIDE SEQUENCE [LARGE SCALE GENOMIC DNA]</scope>
    <source>
        <strain evidence="11">CGMCC 1.18575</strain>
    </source>
</reference>
<comment type="catalytic activity">
    <reaction evidence="7 8">
        <text>CMP + ATP = CDP + ADP</text>
        <dbReference type="Rhea" id="RHEA:11600"/>
        <dbReference type="ChEBI" id="CHEBI:30616"/>
        <dbReference type="ChEBI" id="CHEBI:58069"/>
        <dbReference type="ChEBI" id="CHEBI:60377"/>
        <dbReference type="ChEBI" id="CHEBI:456216"/>
        <dbReference type="EC" id="2.7.4.25"/>
    </reaction>
</comment>
<dbReference type="RefSeq" id="WP_378133574.1">
    <property type="nucleotide sequence ID" value="NZ_JBHSMI010000025.1"/>
</dbReference>
<accession>A0ABW0HS77</accession>
<keyword evidence="4 8" id="KW-0418">Kinase</keyword>